<dbReference type="PANTHER" id="PTHR24273">
    <property type="entry name" value="FI04643P-RELATED"/>
    <property type="match status" value="1"/>
</dbReference>
<dbReference type="InterPro" id="IPR035986">
    <property type="entry name" value="PKD_dom_sf"/>
</dbReference>
<accession>A0AAT9GGX8</accession>
<dbReference type="Gene3D" id="2.80.10.50">
    <property type="match status" value="3"/>
</dbReference>
<dbReference type="Pfam" id="PF02494">
    <property type="entry name" value="HYR"/>
    <property type="match status" value="3"/>
</dbReference>
<dbReference type="PANTHER" id="PTHR24273:SF32">
    <property type="entry name" value="HYALIN"/>
    <property type="match status" value="1"/>
</dbReference>
<dbReference type="NCBIfam" id="TIGR02608">
    <property type="entry name" value="delta_60_rpt"/>
    <property type="match status" value="6"/>
</dbReference>
<dbReference type="Pfam" id="PF17164">
    <property type="entry name" value="DUF5122"/>
    <property type="match status" value="6"/>
</dbReference>
<dbReference type="AlphaFoldDB" id="A0AAT9GGX8"/>
<name>A0AAT9GGX8_9BACT</name>
<dbReference type="InterPro" id="IPR022409">
    <property type="entry name" value="PKD/Chitinase_dom"/>
</dbReference>
<protein>
    <recommendedName>
        <fullName evidence="2">HYR domain-containing protein</fullName>
    </recommendedName>
</protein>
<feature type="domain" description="HYR" evidence="2">
    <location>
        <begin position="753"/>
        <end position="831"/>
    </location>
</feature>
<evidence type="ECO:0000256" key="1">
    <source>
        <dbReference type="ARBA" id="ARBA00022737"/>
    </source>
</evidence>
<dbReference type="InterPro" id="IPR013431">
    <property type="entry name" value="Delta_60_rpt"/>
</dbReference>
<feature type="domain" description="HYR" evidence="2">
    <location>
        <begin position="673"/>
        <end position="752"/>
    </location>
</feature>
<organism evidence="3">
    <name type="scientific">Sediminibacterium sp. KACHI17</name>
    <dbReference type="NCBI Taxonomy" id="1751071"/>
    <lineage>
        <taxon>Bacteria</taxon>
        <taxon>Pseudomonadati</taxon>
        <taxon>Bacteroidota</taxon>
        <taxon>Chitinophagia</taxon>
        <taxon>Chitinophagales</taxon>
        <taxon>Chitinophagaceae</taxon>
        <taxon>Sediminibacterium</taxon>
    </lineage>
</organism>
<dbReference type="InterPro" id="IPR013783">
    <property type="entry name" value="Ig-like_fold"/>
</dbReference>
<dbReference type="SMART" id="SM00089">
    <property type="entry name" value="PKD"/>
    <property type="match status" value="3"/>
</dbReference>
<dbReference type="SUPFAM" id="SSF49299">
    <property type="entry name" value="PKD domain"/>
    <property type="match status" value="1"/>
</dbReference>
<evidence type="ECO:0000259" key="2">
    <source>
        <dbReference type="PROSITE" id="PS50825"/>
    </source>
</evidence>
<dbReference type="CDD" id="cd00146">
    <property type="entry name" value="PKD"/>
    <property type="match status" value="1"/>
</dbReference>
<dbReference type="EMBL" id="AP029612">
    <property type="protein sequence ID" value="BFG69772.1"/>
    <property type="molecule type" value="Genomic_DNA"/>
</dbReference>
<sequence length="1171" mass="125278">MQAQQTLAQAGTLDNSFNGNGIKVIPSSSYGNATDVAVQADGKSVLVGRLDDNYNSQYPFTIVRLNQDGTEDQSFGTNGRATVNIYANNYNYYYYNYSEAKSVAIQSDGKIVVAGNAYYQDYYYNYGYYVFTVVRLNSNGTIDNTFGGGDGIVQFNPSNNNYGSDVADVAIQNDGRILVAGSAYDYTYNYYGYSSWSYAMVRFNPDGSHDNTYNNGTGVFRHSFDQNNYYDPYYGYYYSPYAYCYDIAIGNDGKVVMNGVTRTSNNQYYYYYYYYRYSYGVVRVNTDGTLDQSFNGTGSIKLDVFPNDYNYYYSYAEGRGIAVQADNKIVVSGYGYDYNNGGNTRDYYVAGVFRLNVNGSLDNTFDGDGQKNFSLRRGELTNNYDYNSYTYSYPYAVLIQNDQKILVGGSSDGQLYDPQFGYTYRQGFSLARLNVDGSLDNTFGPNQNGVNTYNLHPNNNYNNSYSWSESMAKAPDGRIVMAGRSNDYSTGEKMGAIRVLVNNDCPASVSVNAPANACSTVVNNIASHFELKEGEVLGLVTYVITGVTTGSGEGDASGTTFNLGTSYITYTANIMGADEQYYQRQCTFSVTVKDVTPPVMTCLPEIRVSVQPGYNYVMLSSLTAPVATDLCGTVTVNSNNYPYLYAGDNYVNWIATDAAGNTTTCTQKVVVVLDNEPPVITCPVPIVVNAGEGCATNVTYQATATDNSGSVNLSYSIASGSSFSKGVTTVTVTATDAVGNQSTCSFTVTVNDNTAPVFTSTPSAVTVSNNTGLCGATVALTAPSASDNCGVASVTSNAPATFPIGTTVVTWTATDVNGNTSTISQSVTVNDTEAPVAKCQPVTVNLQNGTASITAADINNGSTDNCGIASMTISKSSFSCAEIGTHNVILTVTDVNGNQSTCTTQVTVTGSIPTATITAVPSSNVYTGGVPTTIYLGYGAQSVTLAVSASNGAPYTYQWTGNGTLSNTNTANPVFAPTAAGNYTFTVLVTNANGCVTTATIRICVKDIRVPGTAGKKVYVCHVPPGNSGNPQTLEISVNAVSAHIGAHSLDKLGSCSDQGCAVVTNAPQSTTPKAQALTETIQKAGEETELKVVVMPNPSSDAFTLRLESKMQAPVQMRITDASGRAVESRANLAPNSTLRVGSNFLSGTYYAEFIQANQRKVVQLIKVKR</sequence>
<proteinExistence type="predicted"/>
<dbReference type="Gene3D" id="2.60.40.10">
    <property type="entry name" value="Immunoglobulins"/>
    <property type="match status" value="2"/>
</dbReference>
<evidence type="ECO:0000313" key="3">
    <source>
        <dbReference type="EMBL" id="BFG69772.1"/>
    </source>
</evidence>
<dbReference type="Gene3D" id="2.60.40.4140">
    <property type="match status" value="1"/>
</dbReference>
<dbReference type="PROSITE" id="PS50825">
    <property type="entry name" value="HYR"/>
    <property type="match status" value="2"/>
</dbReference>
<dbReference type="InterPro" id="IPR003410">
    <property type="entry name" value="HYR_dom"/>
</dbReference>
<gene>
    <name evidence="3" type="ORF">KACHI17_06530</name>
</gene>
<reference evidence="3" key="1">
    <citation type="submission" date="2024-02" db="EMBL/GenBank/DDBJ databases">
        <title>Sediminibacterium planktonica sp. nov. and Sediminibacterium longus sp. nov., isolated from surface lake and river water.</title>
        <authorList>
            <person name="Watanabe K."/>
            <person name="Takemine S."/>
            <person name="Ishii Y."/>
            <person name="Ogata Y."/>
            <person name="Shindo C."/>
            <person name="Suda W."/>
        </authorList>
    </citation>
    <scope>NUCLEOTIDE SEQUENCE</scope>
    <source>
        <strain evidence="3">KACHI17</strain>
    </source>
</reference>
<keyword evidence="1" id="KW-0677">Repeat</keyword>